<dbReference type="InterPro" id="IPR017871">
    <property type="entry name" value="ABC_transporter-like_CS"/>
</dbReference>
<dbReference type="InterPro" id="IPR027417">
    <property type="entry name" value="P-loop_NTPase"/>
</dbReference>
<dbReference type="GO" id="GO:0140359">
    <property type="term" value="F:ABC-type transporter activity"/>
    <property type="evidence" value="ECO:0007669"/>
    <property type="project" value="InterPro"/>
</dbReference>
<feature type="transmembrane region" description="Helical" evidence="10">
    <location>
        <begin position="516"/>
        <end position="538"/>
    </location>
</feature>
<dbReference type="InterPro" id="IPR043926">
    <property type="entry name" value="ABCG_dom"/>
</dbReference>
<dbReference type="InterPro" id="IPR003439">
    <property type="entry name" value="ABC_transporter-like_ATP-bd"/>
</dbReference>
<dbReference type="eggNOG" id="KOG0061">
    <property type="taxonomic scope" value="Eukaryota"/>
</dbReference>
<keyword evidence="3" id="KW-0813">Transport</keyword>
<dbReference type="GO" id="GO:0016887">
    <property type="term" value="F:ATP hydrolysis activity"/>
    <property type="evidence" value="ECO:0007669"/>
    <property type="project" value="InterPro"/>
</dbReference>
<proteinExistence type="inferred from homology"/>
<dbReference type="InterPro" id="IPR013525">
    <property type="entry name" value="ABC2_TM"/>
</dbReference>
<dbReference type="OMA" id="MAMYLEK"/>
<dbReference type="Pfam" id="PF01061">
    <property type="entry name" value="ABC2_membrane"/>
    <property type="match status" value="1"/>
</dbReference>
<evidence type="ECO:0000256" key="3">
    <source>
        <dbReference type="ARBA" id="ARBA00022448"/>
    </source>
</evidence>
<evidence type="ECO:0000259" key="11">
    <source>
        <dbReference type="PROSITE" id="PS50893"/>
    </source>
</evidence>
<dbReference type="AlphaFoldDB" id="A0A0E0MLP9"/>
<evidence type="ECO:0000256" key="7">
    <source>
        <dbReference type="ARBA" id="ARBA00022989"/>
    </source>
</evidence>
<dbReference type="PANTHER" id="PTHR48042">
    <property type="entry name" value="ABC TRANSPORTER G FAMILY MEMBER 11"/>
    <property type="match status" value="1"/>
</dbReference>
<dbReference type="InterPro" id="IPR052215">
    <property type="entry name" value="Plant_ABCG"/>
</dbReference>
<evidence type="ECO:0000256" key="2">
    <source>
        <dbReference type="ARBA" id="ARBA00005814"/>
    </source>
</evidence>
<dbReference type="Pfam" id="PF19055">
    <property type="entry name" value="ABC2_membrane_7"/>
    <property type="match status" value="1"/>
</dbReference>
<keyword evidence="6" id="KW-0067">ATP-binding</keyword>
<comment type="similarity">
    <text evidence="2">Belongs to the ABC transporter superfamily. ABCG family. Eye pigment precursor importer (TC 3.A.1.204) subfamily.</text>
</comment>
<evidence type="ECO:0000313" key="13">
    <source>
        <dbReference type="Proteomes" id="UP000026962"/>
    </source>
</evidence>
<protein>
    <recommendedName>
        <fullName evidence="11">ABC transporter domain-containing protein</fullName>
    </recommendedName>
</protein>
<dbReference type="GO" id="GO:0016020">
    <property type="term" value="C:membrane"/>
    <property type="evidence" value="ECO:0007669"/>
    <property type="project" value="UniProtKB-SubCell"/>
</dbReference>
<dbReference type="GO" id="GO:0005524">
    <property type="term" value="F:ATP binding"/>
    <property type="evidence" value="ECO:0007669"/>
    <property type="project" value="UniProtKB-KW"/>
</dbReference>
<reference evidence="12" key="1">
    <citation type="submission" date="2015-04" db="UniProtKB">
        <authorList>
            <consortium name="EnsemblPlants"/>
        </authorList>
    </citation>
    <scope>IDENTIFICATION</scope>
</reference>
<dbReference type="InterPro" id="IPR003593">
    <property type="entry name" value="AAA+_ATPase"/>
</dbReference>
<feature type="transmembrane region" description="Helical" evidence="10">
    <location>
        <begin position="626"/>
        <end position="648"/>
    </location>
</feature>
<keyword evidence="8 10" id="KW-0472">Membrane</keyword>
<dbReference type="EnsemblPlants" id="OPUNC12G08690.1">
    <property type="protein sequence ID" value="OPUNC12G08690.1"/>
    <property type="gene ID" value="OPUNC12G08690"/>
</dbReference>
<feature type="region of interest" description="Disordered" evidence="9">
    <location>
        <begin position="1"/>
        <end position="29"/>
    </location>
</feature>
<comment type="subcellular location">
    <subcellularLocation>
        <location evidence="1">Membrane</location>
        <topology evidence="1">Multi-pass membrane protein</topology>
    </subcellularLocation>
</comment>
<dbReference type="SMART" id="SM00382">
    <property type="entry name" value="AAA"/>
    <property type="match status" value="1"/>
</dbReference>
<accession>A0A0E0MLP9</accession>
<evidence type="ECO:0000256" key="4">
    <source>
        <dbReference type="ARBA" id="ARBA00022692"/>
    </source>
</evidence>
<evidence type="ECO:0000256" key="10">
    <source>
        <dbReference type="SAM" id="Phobius"/>
    </source>
</evidence>
<evidence type="ECO:0000256" key="9">
    <source>
        <dbReference type="SAM" id="MobiDB-lite"/>
    </source>
</evidence>
<dbReference type="Gene3D" id="3.40.50.300">
    <property type="entry name" value="P-loop containing nucleotide triphosphate hydrolases"/>
    <property type="match status" value="1"/>
</dbReference>
<feature type="transmembrane region" description="Helical" evidence="10">
    <location>
        <begin position="744"/>
        <end position="768"/>
    </location>
</feature>
<keyword evidence="7 10" id="KW-1133">Transmembrane helix</keyword>
<dbReference type="Pfam" id="PF00005">
    <property type="entry name" value="ABC_tran"/>
    <property type="match status" value="2"/>
</dbReference>
<dbReference type="HOGENOM" id="CLU_000604_57_7_1"/>
<evidence type="ECO:0000256" key="5">
    <source>
        <dbReference type="ARBA" id="ARBA00022741"/>
    </source>
</evidence>
<dbReference type="SUPFAM" id="SSF52540">
    <property type="entry name" value="P-loop containing nucleoside triphosphate hydrolases"/>
    <property type="match status" value="2"/>
</dbReference>
<dbReference type="STRING" id="4537.A0A0E0MLP9"/>
<evidence type="ECO:0000256" key="6">
    <source>
        <dbReference type="ARBA" id="ARBA00022840"/>
    </source>
</evidence>
<dbReference type="PROSITE" id="PS50893">
    <property type="entry name" value="ABC_TRANSPORTER_2"/>
    <property type="match status" value="1"/>
</dbReference>
<name>A0A0E0MLP9_ORYPU</name>
<feature type="transmembrane region" description="Helical" evidence="10">
    <location>
        <begin position="590"/>
        <end position="614"/>
    </location>
</feature>
<keyword evidence="4 10" id="KW-0812">Transmembrane</keyword>
<sequence length="784" mass="86895">MAATSPLPRWAPTPSPSRPLWRWGGTTPDARAEGGVTGWSSSLFAAVFPWTRRRVDDRWAPSPGGGVGTFDGVEVLPAAQEVSFPRAAADVVDDPAVFLTWEDVCVTVPGRTRGSPPARILDGITGHARAGEVLAIMGPSGCGKTTLLDTLAGGLNLSRLKTSGAPVAASQIVVEADDEAHWWWPARQARHPLVLLWSGERRLALDLHEKEAMVGDRERRGGVAAKAGRLRPEMNQTGVILINGRQEKLAFGTSAYVTQDNVLMSTLSVREAVYYSAHLQLPDTMPASEKRAHAERVIREMGLSDAMETRIGGRITKGISGGQRKRMSICIEMLTRPRLLFLDEPTSGLDSAASYHVMSHITRVAAREGMTVVAAVHQPSGDVFELFHGLCLLAYGRMVFFGTVSNATEFFTQSGFPCPHLRNPSDHFLRTINKDFDEGTMESSKANRKTAVEATEILTNAYQSSTYSEKTSNEIVEMKGMGGAPFRRKEQAGFLTKLLVLTRRSFLNMHRDIGYYWMRLAVYLGIGICLGTIFYQVGYSYNSIQSRCEVIMYTTALLTFMAIGGFPSFVEDIKVFRRERLSGHYGVAEFVISNTLSATPYLAVIAVIPGAMLYYLTGLTRGAEHFAYFVTTLCMCTLLVESMMMIIAVIVPDFLMGIIVGAGLQGVMMLNGGFFRLPNELPKPVWKYPCYYISFHKYAVQGFYKNEFIGLSFPSDQLIEANSTISGLKVLEERLQVEMGYSKWVNLAILFGMMVTYRIIFFVIVKIAEELRPKLRGMRFRRLR</sequence>
<dbReference type="Proteomes" id="UP000026962">
    <property type="component" value="Chromosome 12"/>
</dbReference>
<reference evidence="12" key="2">
    <citation type="submission" date="2018-05" db="EMBL/GenBank/DDBJ databases">
        <title>OpunRS2 (Oryza punctata Reference Sequence Version 2).</title>
        <authorList>
            <person name="Zhang J."/>
            <person name="Kudrna D."/>
            <person name="Lee S."/>
            <person name="Talag J."/>
            <person name="Welchert J."/>
            <person name="Wing R.A."/>
        </authorList>
    </citation>
    <scope>NUCLEOTIDE SEQUENCE [LARGE SCALE GENOMIC DNA]</scope>
</reference>
<evidence type="ECO:0000256" key="1">
    <source>
        <dbReference type="ARBA" id="ARBA00004141"/>
    </source>
</evidence>
<keyword evidence="5" id="KW-0547">Nucleotide-binding</keyword>
<keyword evidence="13" id="KW-1185">Reference proteome</keyword>
<dbReference type="PROSITE" id="PS00211">
    <property type="entry name" value="ABC_TRANSPORTER_1"/>
    <property type="match status" value="1"/>
</dbReference>
<dbReference type="Gramene" id="OPUNC12G08690.1">
    <property type="protein sequence ID" value="OPUNC12G08690.1"/>
    <property type="gene ID" value="OPUNC12G08690"/>
</dbReference>
<evidence type="ECO:0000256" key="8">
    <source>
        <dbReference type="ARBA" id="ARBA00023136"/>
    </source>
</evidence>
<organism evidence="12">
    <name type="scientific">Oryza punctata</name>
    <name type="common">Red rice</name>
    <dbReference type="NCBI Taxonomy" id="4537"/>
    <lineage>
        <taxon>Eukaryota</taxon>
        <taxon>Viridiplantae</taxon>
        <taxon>Streptophyta</taxon>
        <taxon>Embryophyta</taxon>
        <taxon>Tracheophyta</taxon>
        <taxon>Spermatophyta</taxon>
        <taxon>Magnoliopsida</taxon>
        <taxon>Liliopsida</taxon>
        <taxon>Poales</taxon>
        <taxon>Poaceae</taxon>
        <taxon>BOP clade</taxon>
        <taxon>Oryzoideae</taxon>
        <taxon>Oryzeae</taxon>
        <taxon>Oryzinae</taxon>
        <taxon>Oryza</taxon>
    </lineage>
</organism>
<evidence type="ECO:0000313" key="12">
    <source>
        <dbReference type="EnsemblPlants" id="OPUNC12G08690.1"/>
    </source>
</evidence>
<feature type="transmembrane region" description="Helical" evidence="10">
    <location>
        <begin position="654"/>
        <end position="677"/>
    </location>
</feature>
<feature type="transmembrane region" description="Helical" evidence="10">
    <location>
        <begin position="550"/>
        <end position="570"/>
    </location>
</feature>
<feature type="domain" description="ABC transporter" evidence="11">
    <location>
        <begin position="99"/>
        <end position="420"/>
    </location>
</feature>
<dbReference type="PANTHER" id="PTHR48042:SF9">
    <property type="entry name" value="ABC-2 TYPE TRANSPORTER FAMILY PROTEIN, EXPRESSED"/>
    <property type="match status" value="1"/>
</dbReference>